<dbReference type="Pfam" id="PF08550">
    <property type="entry name" value="GATA_AreA"/>
    <property type="match status" value="1"/>
</dbReference>
<feature type="domain" description="GATA-type" evidence="10">
    <location>
        <begin position="594"/>
        <end position="636"/>
    </location>
</feature>
<dbReference type="SMART" id="SM00401">
    <property type="entry name" value="ZnF_GATA"/>
    <property type="match status" value="2"/>
</dbReference>
<dbReference type="Proteomes" id="UP001648503">
    <property type="component" value="Unassembled WGS sequence"/>
</dbReference>
<keyword evidence="2" id="KW-0479">Metal-binding</keyword>
<accession>A0ABQ8F5X2</accession>
<feature type="compositionally biased region" description="Polar residues" evidence="9">
    <location>
        <begin position="529"/>
        <end position="544"/>
    </location>
</feature>
<comment type="subcellular location">
    <subcellularLocation>
        <location evidence="1">Nucleus</location>
    </subcellularLocation>
</comment>
<dbReference type="InterPro" id="IPR039355">
    <property type="entry name" value="Transcription_factor_GATA"/>
</dbReference>
<keyword evidence="5" id="KW-0805">Transcription regulation</keyword>
<dbReference type="PANTHER" id="PTHR10071:SF281">
    <property type="entry name" value="BOX A-BINDING FACTOR-RELATED"/>
    <property type="match status" value="1"/>
</dbReference>
<evidence type="ECO:0000256" key="3">
    <source>
        <dbReference type="ARBA" id="ARBA00022771"/>
    </source>
</evidence>
<evidence type="ECO:0000256" key="4">
    <source>
        <dbReference type="ARBA" id="ARBA00022833"/>
    </source>
</evidence>
<evidence type="ECO:0000256" key="5">
    <source>
        <dbReference type="ARBA" id="ARBA00023015"/>
    </source>
</evidence>
<comment type="caution">
    <text evidence="11">The sequence shown here is derived from an EMBL/GenBank/DDBJ whole genome shotgun (WGS) entry which is preliminary data.</text>
</comment>
<dbReference type="PRINTS" id="PR00619">
    <property type="entry name" value="GATAZNFINGER"/>
</dbReference>
<dbReference type="InterPro" id="IPR013088">
    <property type="entry name" value="Znf_NHR/GATA"/>
</dbReference>
<dbReference type="PANTHER" id="PTHR10071">
    <property type="entry name" value="TRANSCRIPTION FACTOR GATA FAMILY MEMBER"/>
    <property type="match status" value="1"/>
</dbReference>
<feature type="domain" description="GATA-type" evidence="10">
    <location>
        <begin position="654"/>
        <end position="702"/>
    </location>
</feature>
<evidence type="ECO:0000259" key="10">
    <source>
        <dbReference type="PROSITE" id="PS50114"/>
    </source>
</evidence>
<keyword evidence="6" id="KW-0804">Transcription</keyword>
<keyword evidence="3 8" id="KW-0863">Zinc-finger</keyword>
<dbReference type="CDD" id="cd00202">
    <property type="entry name" value="ZnF_GATA"/>
    <property type="match status" value="2"/>
</dbReference>
<dbReference type="Gene3D" id="3.30.50.10">
    <property type="entry name" value="Erythroid Transcription Factor GATA-1, subunit A"/>
    <property type="match status" value="2"/>
</dbReference>
<name>A0ABQ8F5X2_9FUNG</name>
<sequence length="722" mass="78931">MAPIVLRVHTSTSASITGGSYSNTSDTSRVRVSHNYSNSDDTGFAIVDASAGSDFSAFAGIDNGEDLARSWRACTKVGDILENGSRFENLSWRLWHQSRALEMTKRTGPLGFKRLSFEATRKLSSVGIPLLRPSRFVQAQGLAALSHDLFGARSELINPSMPSLSPAKGQTTTETIQVEAPHSVADPPSCVLCQEQRSLKVLEASTPQLEKEGRLISSLGSIDDAPLLGASATQLLALKDRWPQKSQHMSWHPEIVHQSSNRHSAFQTSLVTEARFDPLEPNLSDGSFTMNLSSRGDRNHSLSIGNSHPFLDPNAGLELDLPCHQWIAPKIPTLNMETHDTLLMDFQNQNMLLPLGSQQQIFSKDTSWSPGPINFDYSSHLLQSSLPQDPLGVFGLPPPPYVASHLACREELTQARTSQLPHLNPLDIIQEDLHLSTCNGPILAISVPPLHFDALSDISHSPMQRGSYRKLEKEISKAIPIRSDVAVIDQSGSQLRALPSTLSSISTLWSCNDAQQLCDSPMEKWAKPGSTSSQTNALPLSKTGTDSMAQSSLSHVNTNAHPSTIDSEKLSCFKAIRVAPSKRPVAHGSKSSCSGKSLVCSNCGTTSTPLWRRSNDDLLLCNACGLYFKLHCTHRPKNICFAGQRKEEGDFAIKCINCLTQRTPLWRRDANNNSLCNACGLYFKLHKTKRPLSLKSDSIKKRTRADSLHIGLSGKDDSPPLV</sequence>
<feature type="region of interest" description="Disordered" evidence="9">
    <location>
        <begin position="524"/>
        <end position="544"/>
    </location>
</feature>
<proteinExistence type="predicted"/>
<dbReference type="Pfam" id="PF00320">
    <property type="entry name" value="GATA"/>
    <property type="match status" value="2"/>
</dbReference>
<reference evidence="11 12" key="1">
    <citation type="submission" date="2021-02" db="EMBL/GenBank/DDBJ databases">
        <title>Variation within the Batrachochytrium salamandrivorans European outbreak.</title>
        <authorList>
            <person name="Kelly M."/>
            <person name="Pasmans F."/>
            <person name="Shea T.P."/>
            <person name="Munoz J.F."/>
            <person name="Carranza S."/>
            <person name="Cuomo C.A."/>
            <person name="Martel A."/>
        </authorList>
    </citation>
    <scope>NUCLEOTIDE SEQUENCE [LARGE SCALE GENOMIC DNA]</scope>
    <source>
        <strain evidence="11 12">AMFP18/2</strain>
    </source>
</reference>
<keyword evidence="12" id="KW-1185">Reference proteome</keyword>
<evidence type="ECO:0000256" key="1">
    <source>
        <dbReference type="ARBA" id="ARBA00004123"/>
    </source>
</evidence>
<dbReference type="SUPFAM" id="SSF57716">
    <property type="entry name" value="Glucocorticoid receptor-like (DNA-binding domain)"/>
    <property type="match status" value="2"/>
</dbReference>
<evidence type="ECO:0000256" key="6">
    <source>
        <dbReference type="ARBA" id="ARBA00023163"/>
    </source>
</evidence>
<evidence type="ECO:0000256" key="2">
    <source>
        <dbReference type="ARBA" id="ARBA00022723"/>
    </source>
</evidence>
<dbReference type="InterPro" id="IPR013860">
    <property type="entry name" value="AreA_GATA"/>
</dbReference>
<evidence type="ECO:0000256" key="9">
    <source>
        <dbReference type="SAM" id="MobiDB-lite"/>
    </source>
</evidence>
<dbReference type="EMBL" id="JAFCIX010000371">
    <property type="protein sequence ID" value="KAH6592813.1"/>
    <property type="molecule type" value="Genomic_DNA"/>
</dbReference>
<evidence type="ECO:0000313" key="11">
    <source>
        <dbReference type="EMBL" id="KAH6592813.1"/>
    </source>
</evidence>
<evidence type="ECO:0000256" key="7">
    <source>
        <dbReference type="ARBA" id="ARBA00023242"/>
    </source>
</evidence>
<evidence type="ECO:0000313" key="12">
    <source>
        <dbReference type="Proteomes" id="UP001648503"/>
    </source>
</evidence>
<evidence type="ECO:0000256" key="8">
    <source>
        <dbReference type="PROSITE-ProRule" id="PRU00094"/>
    </source>
</evidence>
<keyword evidence="4" id="KW-0862">Zinc</keyword>
<gene>
    <name evidence="11" type="ORF">BASA50_007864</name>
</gene>
<dbReference type="PROSITE" id="PS00344">
    <property type="entry name" value="GATA_ZN_FINGER_1"/>
    <property type="match status" value="1"/>
</dbReference>
<keyword evidence="7" id="KW-0539">Nucleus</keyword>
<protein>
    <recommendedName>
        <fullName evidence="10">GATA-type domain-containing protein</fullName>
    </recommendedName>
</protein>
<organism evidence="11 12">
    <name type="scientific">Batrachochytrium salamandrivorans</name>
    <dbReference type="NCBI Taxonomy" id="1357716"/>
    <lineage>
        <taxon>Eukaryota</taxon>
        <taxon>Fungi</taxon>
        <taxon>Fungi incertae sedis</taxon>
        <taxon>Chytridiomycota</taxon>
        <taxon>Chytridiomycota incertae sedis</taxon>
        <taxon>Chytridiomycetes</taxon>
        <taxon>Rhizophydiales</taxon>
        <taxon>Rhizophydiales incertae sedis</taxon>
        <taxon>Batrachochytrium</taxon>
    </lineage>
</organism>
<dbReference type="PROSITE" id="PS50114">
    <property type="entry name" value="GATA_ZN_FINGER_2"/>
    <property type="match status" value="2"/>
</dbReference>
<dbReference type="InterPro" id="IPR000679">
    <property type="entry name" value="Znf_GATA"/>
</dbReference>